<sequence length="126" mass="13594">MHNRIFRAVAAAAATTALMSLGIASADADPGDPTSASRGVRPDRSPVDNQFLDKSHLKDADHVRQDAAIQLAHAECGWLDANGNSAANQVRLAENLRGSVEYPYTFLAATLDTYCPWHQLQRPHSG</sequence>
<accession>A0A7G1KS74</accession>
<organism evidence="4 5">
    <name type="scientific">Nocardia wallacei</name>
    <dbReference type="NCBI Taxonomy" id="480035"/>
    <lineage>
        <taxon>Bacteria</taxon>
        <taxon>Bacillati</taxon>
        <taxon>Actinomycetota</taxon>
        <taxon>Actinomycetes</taxon>
        <taxon>Mycobacteriales</taxon>
        <taxon>Nocardiaceae</taxon>
        <taxon>Nocardia</taxon>
    </lineage>
</organism>
<dbReference type="GeneID" id="80350279"/>
<dbReference type="KEGG" id="nwl:NWFMUON74_58570"/>
<feature type="chain" id="PRO_5038513500" description="DUF732 domain-containing protein" evidence="2">
    <location>
        <begin position="29"/>
        <end position="126"/>
    </location>
</feature>
<gene>
    <name evidence="4" type="ORF">NWFMUON74_58570</name>
</gene>
<protein>
    <recommendedName>
        <fullName evidence="3">DUF732 domain-containing protein</fullName>
    </recommendedName>
</protein>
<evidence type="ECO:0000259" key="3">
    <source>
        <dbReference type="Pfam" id="PF05305"/>
    </source>
</evidence>
<feature type="compositionally biased region" description="Basic and acidic residues" evidence="1">
    <location>
        <begin position="40"/>
        <end position="50"/>
    </location>
</feature>
<feature type="signal peptide" evidence="2">
    <location>
        <begin position="1"/>
        <end position="28"/>
    </location>
</feature>
<keyword evidence="2" id="KW-0732">Signal</keyword>
<feature type="domain" description="DUF732" evidence="3">
    <location>
        <begin position="48"/>
        <end position="116"/>
    </location>
</feature>
<dbReference type="RefSeq" id="WP_187684886.1">
    <property type="nucleotide sequence ID" value="NZ_AP023396.1"/>
</dbReference>
<evidence type="ECO:0000313" key="5">
    <source>
        <dbReference type="Proteomes" id="UP000516173"/>
    </source>
</evidence>
<keyword evidence="5" id="KW-1185">Reference proteome</keyword>
<dbReference type="AlphaFoldDB" id="A0A7G1KS74"/>
<dbReference type="Proteomes" id="UP000516173">
    <property type="component" value="Chromosome"/>
</dbReference>
<evidence type="ECO:0000256" key="1">
    <source>
        <dbReference type="SAM" id="MobiDB-lite"/>
    </source>
</evidence>
<evidence type="ECO:0000313" key="4">
    <source>
        <dbReference type="EMBL" id="BCK58085.1"/>
    </source>
</evidence>
<reference evidence="4 5" key="1">
    <citation type="submission" date="2020-08" db="EMBL/GenBank/DDBJ databases">
        <title>Genome Sequencing of Nocardia wallacei strain FMUON74 and assembly.</title>
        <authorList>
            <person name="Toyokawa M."/>
            <person name="Uesaka K."/>
        </authorList>
    </citation>
    <scope>NUCLEOTIDE SEQUENCE [LARGE SCALE GENOMIC DNA]</scope>
    <source>
        <strain evidence="4 5">FMUON74</strain>
    </source>
</reference>
<dbReference type="Pfam" id="PF05305">
    <property type="entry name" value="DUF732"/>
    <property type="match status" value="1"/>
</dbReference>
<feature type="region of interest" description="Disordered" evidence="1">
    <location>
        <begin position="25"/>
        <end position="50"/>
    </location>
</feature>
<dbReference type="EMBL" id="AP023396">
    <property type="protein sequence ID" value="BCK58085.1"/>
    <property type="molecule type" value="Genomic_DNA"/>
</dbReference>
<name>A0A7G1KS74_9NOCA</name>
<dbReference type="InterPro" id="IPR007969">
    <property type="entry name" value="DUF732"/>
</dbReference>
<evidence type="ECO:0000256" key="2">
    <source>
        <dbReference type="SAM" id="SignalP"/>
    </source>
</evidence>
<proteinExistence type="predicted"/>